<protein>
    <submittedName>
        <fullName evidence="2">Uncharacterized protein</fullName>
    </submittedName>
</protein>
<keyword evidence="1" id="KW-0732">Signal</keyword>
<evidence type="ECO:0000313" key="2">
    <source>
        <dbReference type="EMBL" id="KAJ6991333.1"/>
    </source>
</evidence>
<gene>
    <name evidence="2" type="ORF">NC653_019509</name>
</gene>
<sequence length="174" mass="19029">MDYGMANGLNLSIFLSCTMYATVVVADSKMGHGWNAYSPNWCILWRSSGGAAAIVKLLDHHHRTIFMEDRVEGSASEGSPVNSNRKGPDNHPVLITTNMGPSIFKLLPGKDQPLLVWWNPLLVLDFGLDIVNCVRALNFQGYGLPSEGLHKDLHTTTEAKNQVEGGLLLNVVIS</sequence>
<evidence type="ECO:0000313" key="3">
    <source>
        <dbReference type="Proteomes" id="UP001164929"/>
    </source>
</evidence>
<comment type="caution">
    <text evidence="2">The sequence shown here is derived from an EMBL/GenBank/DDBJ whole genome shotgun (WGS) entry which is preliminary data.</text>
</comment>
<reference evidence="2" key="1">
    <citation type="journal article" date="2023" name="Mol. Ecol. Resour.">
        <title>Chromosome-level genome assembly of a triploid poplar Populus alba 'Berolinensis'.</title>
        <authorList>
            <person name="Chen S."/>
            <person name="Yu Y."/>
            <person name="Wang X."/>
            <person name="Wang S."/>
            <person name="Zhang T."/>
            <person name="Zhou Y."/>
            <person name="He R."/>
            <person name="Meng N."/>
            <person name="Wang Y."/>
            <person name="Liu W."/>
            <person name="Liu Z."/>
            <person name="Liu J."/>
            <person name="Guo Q."/>
            <person name="Huang H."/>
            <person name="Sederoff R.R."/>
            <person name="Wang G."/>
            <person name="Qu G."/>
            <person name="Chen S."/>
        </authorList>
    </citation>
    <scope>NUCLEOTIDE SEQUENCE</scope>
    <source>
        <strain evidence="2">SC-2020</strain>
    </source>
</reference>
<name>A0AAD6QJ29_9ROSI</name>
<organism evidence="2 3">
    <name type="scientific">Populus alba x Populus x berolinensis</name>
    <dbReference type="NCBI Taxonomy" id="444605"/>
    <lineage>
        <taxon>Eukaryota</taxon>
        <taxon>Viridiplantae</taxon>
        <taxon>Streptophyta</taxon>
        <taxon>Embryophyta</taxon>
        <taxon>Tracheophyta</taxon>
        <taxon>Spermatophyta</taxon>
        <taxon>Magnoliopsida</taxon>
        <taxon>eudicotyledons</taxon>
        <taxon>Gunneridae</taxon>
        <taxon>Pentapetalae</taxon>
        <taxon>rosids</taxon>
        <taxon>fabids</taxon>
        <taxon>Malpighiales</taxon>
        <taxon>Salicaceae</taxon>
        <taxon>Saliceae</taxon>
        <taxon>Populus</taxon>
    </lineage>
</organism>
<dbReference type="EMBL" id="JAQIZT010000007">
    <property type="protein sequence ID" value="KAJ6991333.1"/>
    <property type="molecule type" value="Genomic_DNA"/>
</dbReference>
<proteinExistence type="predicted"/>
<evidence type="ECO:0000256" key="1">
    <source>
        <dbReference type="SAM" id="SignalP"/>
    </source>
</evidence>
<accession>A0AAD6QJ29</accession>
<feature type="signal peptide" evidence="1">
    <location>
        <begin position="1"/>
        <end position="26"/>
    </location>
</feature>
<dbReference type="AlphaFoldDB" id="A0AAD6QJ29"/>
<dbReference type="Proteomes" id="UP001164929">
    <property type="component" value="Chromosome 7"/>
</dbReference>
<keyword evidence="3" id="KW-1185">Reference proteome</keyword>
<feature type="chain" id="PRO_5042228357" evidence="1">
    <location>
        <begin position="27"/>
        <end position="174"/>
    </location>
</feature>